<dbReference type="PROSITE" id="PS01180">
    <property type="entry name" value="CUB"/>
    <property type="match status" value="1"/>
</dbReference>
<gene>
    <name evidence="4" type="ORF">EEDITHA_LOCUS20253</name>
</gene>
<dbReference type="InterPro" id="IPR035914">
    <property type="entry name" value="Sperma_CUB_dom_sf"/>
</dbReference>
<sequence length="164" mass="19000">MIPLILVDSKRDHCNKTVEIYEDVSSPPVTAENFGRPLTCTYRFRAFRGSPKDWILRIRFKKFKVGTLINGTTCHKGYMQIVDGNAKTDVSNRKEPGLFCGEIEQPQTFISETNFVKIVFHADNFTDQTYFSFDSRAEQQFEVYLRYGQHPELYPNRRGEVVTG</sequence>
<dbReference type="PANTHER" id="PTHR47537:SF1">
    <property type="entry name" value="CUB DOMAIN-CONTAINING PROTEIN"/>
    <property type="match status" value="1"/>
</dbReference>
<reference evidence="4" key="1">
    <citation type="submission" date="2022-03" db="EMBL/GenBank/DDBJ databases">
        <authorList>
            <person name="Tunstrom K."/>
        </authorList>
    </citation>
    <scope>NUCLEOTIDE SEQUENCE</scope>
</reference>
<evidence type="ECO:0000313" key="5">
    <source>
        <dbReference type="Proteomes" id="UP001153954"/>
    </source>
</evidence>
<proteinExistence type="predicted"/>
<dbReference type="Gene3D" id="2.60.120.290">
    <property type="entry name" value="Spermadhesin, CUB domain"/>
    <property type="match status" value="1"/>
</dbReference>
<comment type="caution">
    <text evidence="2">Lacks conserved residue(s) required for the propagation of feature annotation.</text>
</comment>
<keyword evidence="1" id="KW-1015">Disulfide bond</keyword>
<organism evidence="4 5">
    <name type="scientific">Euphydryas editha</name>
    <name type="common">Edith's checkerspot</name>
    <dbReference type="NCBI Taxonomy" id="104508"/>
    <lineage>
        <taxon>Eukaryota</taxon>
        <taxon>Metazoa</taxon>
        <taxon>Ecdysozoa</taxon>
        <taxon>Arthropoda</taxon>
        <taxon>Hexapoda</taxon>
        <taxon>Insecta</taxon>
        <taxon>Pterygota</taxon>
        <taxon>Neoptera</taxon>
        <taxon>Endopterygota</taxon>
        <taxon>Lepidoptera</taxon>
        <taxon>Glossata</taxon>
        <taxon>Ditrysia</taxon>
        <taxon>Papilionoidea</taxon>
        <taxon>Nymphalidae</taxon>
        <taxon>Nymphalinae</taxon>
        <taxon>Euphydryas</taxon>
    </lineage>
</organism>
<dbReference type="GO" id="GO:0005886">
    <property type="term" value="C:plasma membrane"/>
    <property type="evidence" value="ECO:0007669"/>
    <property type="project" value="TreeGrafter"/>
</dbReference>
<name>A0AAU9V261_EUPED</name>
<dbReference type="EMBL" id="CAKOGL010000029">
    <property type="protein sequence ID" value="CAH2106070.1"/>
    <property type="molecule type" value="Genomic_DNA"/>
</dbReference>
<protein>
    <recommendedName>
        <fullName evidence="3">CUB domain-containing protein</fullName>
    </recommendedName>
</protein>
<evidence type="ECO:0000256" key="1">
    <source>
        <dbReference type="ARBA" id="ARBA00023157"/>
    </source>
</evidence>
<dbReference type="SUPFAM" id="SSF49854">
    <property type="entry name" value="Spermadhesin, CUB domain"/>
    <property type="match status" value="1"/>
</dbReference>
<dbReference type="InterPro" id="IPR000859">
    <property type="entry name" value="CUB_dom"/>
</dbReference>
<comment type="caution">
    <text evidence="4">The sequence shown here is derived from an EMBL/GenBank/DDBJ whole genome shotgun (WGS) entry which is preliminary data.</text>
</comment>
<feature type="domain" description="CUB" evidence="3">
    <location>
        <begin position="14"/>
        <end position="138"/>
    </location>
</feature>
<dbReference type="Proteomes" id="UP001153954">
    <property type="component" value="Unassembled WGS sequence"/>
</dbReference>
<dbReference type="CDD" id="cd00041">
    <property type="entry name" value="CUB"/>
    <property type="match status" value="1"/>
</dbReference>
<dbReference type="InterPro" id="IPR053207">
    <property type="entry name" value="Non-NMDA_GluR_Accessory"/>
</dbReference>
<keyword evidence="5" id="KW-1185">Reference proteome</keyword>
<accession>A0AAU9V261</accession>
<dbReference type="PANTHER" id="PTHR47537">
    <property type="entry name" value="CUBILIN"/>
    <property type="match status" value="1"/>
</dbReference>
<evidence type="ECO:0000256" key="2">
    <source>
        <dbReference type="PROSITE-ProRule" id="PRU00059"/>
    </source>
</evidence>
<evidence type="ECO:0000313" key="4">
    <source>
        <dbReference type="EMBL" id="CAH2106070.1"/>
    </source>
</evidence>
<dbReference type="AlphaFoldDB" id="A0AAU9V261"/>
<evidence type="ECO:0000259" key="3">
    <source>
        <dbReference type="PROSITE" id="PS01180"/>
    </source>
</evidence>
<dbReference type="Pfam" id="PF00431">
    <property type="entry name" value="CUB"/>
    <property type="match status" value="1"/>
</dbReference>